<dbReference type="RefSeq" id="WP_091086067.1">
    <property type="nucleotide sequence ID" value="NZ_FOHX01000008.1"/>
</dbReference>
<dbReference type="STRING" id="568860.SAMN05421811_108323"/>
<name>A0A1I0KLF5_9ACTN</name>
<dbReference type="Proteomes" id="UP000199361">
    <property type="component" value="Unassembled WGS sequence"/>
</dbReference>
<gene>
    <name evidence="3" type="ORF">SAMN05421811_108323</name>
</gene>
<dbReference type="GO" id="GO:0003700">
    <property type="term" value="F:DNA-binding transcription factor activity"/>
    <property type="evidence" value="ECO:0007669"/>
    <property type="project" value="InterPro"/>
</dbReference>
<proteinExistence type="predicted"/>
<dbReference type="OrthoDB" id="371140at2"/>
<reference evidence="3 4" key="1">
    <citation type="submission" date="2016-10" db="EMBL/GenBank/DDBJ databases">
        <authorList>
            <person name="de Groot N.N."/>
        </authorList>
    </citation>
    <scope>NUCLEOTIDE SEQUENCE [LARGE SCALE GENOMIC DNA]</scope>
    <source>
        <strain evidence="3 4">CGMCC 4.5598</strain>
    </source>
</reference>
<keyword evidence="4" id="KW-1185">Reference proteome</keyword>
<organism evidence="3 4">
    <name type="scientific">Nonomuraea wenchangensis</name>
    <dbReference type="NCBI Taxonomy" id="568860"/>
    <lineage>
        <taxon>Bacteria</taxon>
        <taxon>Bacillati</taxon>
        <taxon>Actinomycetota</taxon>
        <taxon>Actinomycetes</taxon>
        <taxon>Streptosporangiales</taxon>
        <taxon>Streptosporangiaceae</taxon>
        <taxon>Nonomuraea</taxon>
    </lineage>
</organism>
<accession>A0A1I0KLF5</accession>
<evidence type="ECO:0000259" key="2">
    <source>
        <dbReference type="Pfam" id="PF12802"/>
    </source>
</evidence>
<dbReference type="AlphaFoldDB" id="A0A1I0KLF5"/>
<dbReference type="Gene3D" id="1.10.10.10">
    <property type="entry name" value="Winged helix-like DNA-binding domain superfamily/Winged helix DNA-binding domain"/>
    <property type="match status" value="1"/>
</dbReference>
<dbReference type="InterPro" id="IPR036390">
    <property type="entry name" value="WH_DNA-bd_sf"/>
</dbReference>
<dbReference type="InterPro" id="IPR000835">
    <property type="entry name" value="HTH_MarR-typ"/>
</dbReference>
<evidence type="ECO:0000256" key="1">
    <source>
        <dbReference type="SAM" id="MobiDB-lite"/>
    </source>
</evidence>
<dbReference type="EMBL" id="FOHX01000008">
    <property type="protein sequence ID" value="SEU25771.1"/>
    <property type="molecule type" value="Genomic_DNA"/>
</dbReference>
<dbReference type="InterPro" id="IPR036388">
    <property type="entry name" value="WH-like_DNA-bd_sf"/>
</dbReference>
<dbReference type="SUPFAM" id="SSF46785">
    <property type="entry name" value="Winged helix' DNA-binding domain"/>
    <property type="match status" value="1"/>
</dbReference>
<sequence>MEQVRSSPADRSWTFLTNHARVLTEIARDPGARVRDIAAAIGITERAAQNIVTDLERAGYITRTRVGRRTRYSVDASRPFRHPADADHQIEGLLSLFRDDHPPGQERPDGDPDRRATSLPS</sequence>
<dbReference type="Pfam" id="PF12802">
    <property type="entry name" value="MarR_2"/>
    <property type="match status" value="1"/>
</dbReference>
<feature type="domain" description="HTH marR-type" evidence="2">
    <location>
        <begin position="18"/>
        <end position="68"/>
    </location>
</feature>
<feature type="region of interest" description="Disordered" evidence="1">
    <location>
        <begin position="97"/>
        <end position="121"/>
    </location>
</feature>
<evidence type="ECO:0000313" key="3">
    <source>
        <dbReference type="EMBL" id="SEU25771.1"/>
    </source>
</evidence>
<protein>
    <submittedName>
        <fullName evidence="3">MarR family protein</fullName>
    </submittedName>
</protein>
<evidence type="ECO:0000313" key="4">
    <source>
        <dbReference type="Proteomes" id="UP000199361"/>
    </source>
</evidence>